<proteinExistence type="predicted"/>
<reference evidence="1" key="1">
    <citation type="submission" date="2022-10" db="EMBL/GenBank/DDBJ databases">
        <title>Human gut microbiome strain richness.</title>
        <authorList>
            <person name="Chen-Liaw A."/>
        </authorList>
    </citation>
    <scope>NUCLEOTIDE SEQUENCE</scope>
    <source>
        <strain evidence="1">1001283st1_A3_1001283B150304_161114</strain>
    </source>
</reference>
<protein>
    <submittedName>
        <fullName evidence="1">Uncharacterized protein</fullName>
    </submittedName>
</protein>
<sequence length="137" mass="15868">MNRTALLQETSTWMDTVDLALCLFIYEVCNDYQFEYLAGSDFVNFLNLKPTSQPVTVCPKENLRVCYMVFSVSQTIRPRERGRLWAEEFLKRCGISKSYYDKHRSDVCGKGATEKNQNYRKAIDKAVESARKLNCTP</sequence>
<comment type="caution">
    <text evidence="1">The sequence shown here is derived from an EMBL/GenBank/DDBJ whole genome shotgun (WGS) entry which is preliminary data.</text>
</comment>
<name>A0AAP3SKN3_BACT4</name>
<accession>A0AAP3SKN3</accession>
<organism evidence="1 2">
    <name type="scientific">Bacteroides thetaiotaomicron</name>
    <dbReference type="NCBI Taxonomy" id="818"/>
    <lineage>
        <taxon>Bacteria</taxon>
        <taxon>Pseudomonadati</taxon>
        <taxon>Bacteroidota</taxon>
        <taxon>Bacteroidia</taxon>
        <taxon>Bacteroidales</taxon>
        <taxon>Bacteroidaceae</taxon>
        <taxon>Bacteroides</taxon>
    </lineage>
</organism>
<dbReference type="Proteomes" id="UP001217776">
    <property type="component" value="Unassembled WGS sequence"/>
</dbReference>
<dbReference type="AlphaFoldDB" id="A0AAP3SKN3"/>
<dbReference type="RefSeq" id="WP_195601219.1">
    <property type="nucleotide sequence ID" value="NZ_JADNKL010000036.1"/>
</dbReference>
<dbReference type="EMBL" id="JAQNVG010000141">
    <property type="protein sequence ID" value="MDC2239662.1"/>
    <property type="molecule type" value="Genomic_DNA"/>
</dbReference>
<evidence type="ECO:0000313" key="1">
    <source>
        <dbReference type="EMBL" id="MDC2239662.1"/>
    </source>
</evidence>
<evidence type="ECO:0000313" key="2">
    <source>
        <dbReference type="Proteomes" id="UP001217776"/>
    </source>
</evidence>
<gene>
    <name evidence="1" type="ORF">PO127_28410</name>
</gene>